<dbReference type="AlphaFoldDB" id="A0A8H7Q0B6"/>
<dbReference type="Proteomes" id="UP000654370">
    <property type="component" value="Unassembled WGS sequence"/>
</dbReference>
<name>A0A8H7Q0B6_MORIS</name>
<gene>
    <name evidence="1" type="ORF">INT43_006185</name>
</gene>
<sequence>MQVNRSPYAINWYTYISDDVYVDDMEAEDYQAQLGWTAWRYALLVGTAPPQNIIDDPRYLPFVSQNPNALIDLHEFRPRENGGLVRFLDLIGTEGWPRFLDHYPAMVCERMTTWGPRLSIQDMERADVSLVRRLVHHHVSLAVMLGQRPTRLTADASSNQYMLNVCGKMTAKNLPNGKCVLMLWMIHPSIESLISWNKQTFQALLQMVPLVVNVIEKVLHQMGIKFQEGQEPGLKEDQAEKIIDWYHNSLLGQKISQLVDRLREEWNVSVNNAEQIEPLDDEPLFSIEDLQRPPVKIATNEISENSVAMGTIAKEILISGVHQTLFRTKKFDTRIRRRCKAKNPRFDFLSDEARQMSLPVNVSLLVKSSESLFFGRGNEMAFLFPREFIVGDFHDTYPRENIFRLLFNNLPREDCVLNAKQLMVLLIQTIQKFPDNPQAKTLSERYHKCFDGILTYSRHPNMSQSYSQTAIMNGLKNAFQGLVHNGEPVKIGSRPATSFEAGAYTNGSVLRRMPLYAFGMASLWPMISLWKLEDYEYLEYRPTLIRMAGASRRRPHSP</sequence>
<evidence type="ECO:0000313" key="1">
    <source>
        <dbReference type="EMBL" id="KAG2183190.1"/>
    </source>
</evidence>
<evidence type="ECO:0000313" key="2">
    <source>
        <dbReference type="Proteomes" id="UP000654370"/>
    </source>
</evidence>
<organism evidence="1 2">
    <name type="scientific">Mortierella isabellina</name>
    <name type="common">Filamentous fungus</name>
    <name type="synonym">Umbelopsis isabellina</name>
    <dbReference type="NCBI Taxonomy" id="91625"/>
    <lineage>
        <taxon>Eukaryota</taxon>
        <taxon>Fungi</taxon>
        <taxon>Fungi incertae sedis</taxon>
        <taxon>Mucoromycota</taxon>
        <taxon>Mucoromycotina</taxon>
        <taxon>Umbelopsidomycetes</taxon>
        <taxon>Umbelopsidales</taxon>
        <taxon>Umbelopsidaceae</taxon>
        <taxon>Umbelopsis</taxon>
    </lineage>
</organism>
<reference evidence="1" key="1">
    <citation type="submission" date="2020-12" db="EMBL/GenBank/DDBJ databases">
        <title>Metabolic potential, ecology and presence of endohyphal bacteria is reflected in genomic diversity of Mucoromycotina.</title>
        <authorList>
            <person name="Muszewska A."/>
            <person name="Okrasinska A."/>
            <person name="Steczkiewicz K."/>
            <person name="Drgas O."/>
            <person name="Orlowska M."/>
            <person name="Perlinska-Lenart U."/>
            <person name="Aleksandrzak-Piekarczyk T."/>
            <person name="Szatraj K."/>
            <person name="Zielenkiewicz U."/>
            <person name="Pilsyk S."/>
            <person name="Malc E."/>
            <person name="Mieczkowski P."/>
            <person name="Kruszewska J.S."/>
            <person name="Biernat P."/>
            <person name="Pawlowska J."/>
        </authorList>
    </citation>
    <scope>NUCLEOTIDE SEQUENCE</scope>
    <source>
        <strain evidence="1">WA0000067209</strain>
    </source>
</reference>
<accession>A0A8H7Q0B6</accession>
<protein>
    <submittedName>
        <fullName evidence="1">Uncharacterized protein</fullName>
    </submittedName>
</protein>
<dbReference type="EMBL" id="JAEPQZ010000003">
    <property type="protein sequence ID" value="KAG2183190.1"/>
    <property type="molecule type" value="Genomic_DNA"/>
</dbReference>
<dbReference type="OrthoDB" id="10355567at2759"/>
<comment type="caution">
    <text evidence="1">The sequence shown here is derived from an EMBL/GenBank/DDBJ whole genome shotgun (WGS) entry which is preliminary data.</text>
</comment>
<keyword evidence="2" id="KW-1185">Reference proteome</keyword>
<proteinExistence type="predicted"/>